<evidence type="ECO:0000256" key="4">
    <source>
        <dbReference type="ARBA" id="ARBA00023136"/>
    </source>
</evidence>
<dbReference type="Proteomes" id="UP000054266">
    <property type="component" value="Unassembled WGS sequence"/>
</dbReference>
<dbReference type="AlphaFoldDB" id="A0A0D2FTZ9"/>
<dbReference type="HOGENOM" id="CLU_1180086_0_0_1"/>
<organism evidence="7 8">
    <name type="scientific">Phialophora macrospora</name>
    <dbReference type="NCBI Taxonomy" id="1851006"/>
    <lineage>
        <taxon>Eukaryota</taxon>
        <taxon>Fungi</taxon>
        <taxon>Dikarya</taxon>
        <taxon>Ascomycota</taxon>
        <taxon>Pezizomycotina</taxon>
        <taxon>Eurotiomycetes</taxon>
        <taxon>Chaetothyriomycetidae</taxon>
        <taxon>Chaetothyriales</taxon>
        <taxon>Herpotrichiellaceae</taxon>
        <taxon>Phialophora</taxon>
    </lineage>
</organism>
<gene>
    <name evidence="7" type="ORF">PV04_08511</name>
</gene>
<evidence type="ECO:0000256" key="3">
    <source>
        <dbReference type="ARBA" id="ARBA00022989"/>
    </source>
</evidence>
<evidence type="ECO:0000256" key="6">
    <source>
        <dbReference type="SAM" id="Phobius"/>
    </source>
</evidence>
<evidence type="ECO:0000256" key="5">
    <source>
        <dbReference type="SAM" id="MobiDB-lite"/>
    </source>
</evidence>
<feature type="region of interest" description="Disordered" evidence="5">
    <location>
        <begin position="80"/>
        <end position="141"/>
    </location>
</feature>
<keyword evidence="3 6" id="KW-1133">Transmembrane helix</keyword>
<evidence type="ECO:0000313" key="8">
    <source>
        <dbReference type="Proteomes" id="UP000054266"/>
    </source>
</evidence>
<feature type="compositionally biased region" description="Low complexity" evidence="5">
    <location>
        <begin position="80"/>
        <end position="111"/>
    </location>
</feature>
<keyword evidence="2 6" id="KW-0812">Transmembrane</keyword>
<accession>A0A0D2FTZ9</accession>
<dbReference type="PANTHER" id="PTHR15549">
    <property type="entry name" value="PAIRED IMMUNOGLOBULIN-LIKE TYPE 2 RECEPTOR"/>
    <property type="match status" value="1"/>
</dbReference>
<evidence type="ECO:0000256" key="1">
    <source>
        <dbReference type="ARBA" id="ARBA00004167"/>
    </source>
</evidence>
<dbReference type="PANTHER" id="PTHR15549:SF27">
    <property type="entry name" value="CHITIN-BINDING TYPE-1 DOMAIN-CONTAINING PROTEIN"/>
    <property type="match status" value="1"/>
</dbReference>
<dbReference type="GO" id="GO:0016020">
    <property type="term" value="C:membrane"/>
    <property type="evidence" value="ECO:0007669"/>
    <property type="project" value="UniProtKB-SubCell"/>
</dbReference>
<keyword evidence="4 6" id="KW-0472">Membrane</keyword>
<dbReference type="GO" id="GO:0071944">
    <property type="term" value="C:cell periphery"/>
    <property type="evidence" value="ECO:0007669"/>
    <property type="project" value="UniProtKB-ARBA"/>
</dbReference>
<feature type="compositionally biased region" description="Low complexity" evidence="5">
    <location>
        <begin position="118"/>
        <end position="139"/>
    </location>
</feature>
<reference evidence="7 8" key="1">
    <citation type="submission" date="2015-01" db="EMBL/GenBank/DDBJ databases">
        <title>The Genome Sequence of Capronia semiimmersa CBS27337.</title>
        <authorList>
            <consortium name="The Broad Institute Genomics Platform"/>
            <person name="Cuomo C."/>
            <person name="de Hoog S."/>
            <person name="Gorbushina A."/>
            <person name="Stielow B."/>
            <person name="Teixiera M."/>
            <person name="Abouelleil A."/>
            <person name="Chapman S.B."/>
            <person name="Priest M."/>
            <person name="Young S.K."/>
            <person name="Wortman J."/>
            <person name="Nusbaum C."/>
            <person name="Birren B."/>
        </authorList>
    </citation>
    <scope>NUCLEOTIDE SEQUENCE [LARGE SCALE GENOMIC DNA]</scope>
    <source>
        <strain evidence="7 8">CBS 27337</strain>
    </source>
</reference>
<dbReference type="InterPro" id="IPR051694">
    <property type="entry name" value="Immunoregulatory_rcpt-like"/>
</dbReference>
<name>A0A0D2FTZ9_9EURO</name>
<protein>
    <recommendedName>
        <fullName evidence="9">Mid2 domain-containing protein</fullName>
    </recommendedName>
</protein>
<evidence type="ECO:0000313" key="7">
    <source>
        <dbReference type="EMBL" id="KIW63514.1"/>
    </source>
</evidence>
<evidence type="ECO:0008006" key="9">
    <source>
        <dbReference type="Google" id="ProtNLM"/>
    </source>
</evidence>
<comment type="subcellular location">
    <subcellularLocation>
        <location evidence="1">Membrane</location>
        <topology evidence="1">Single-pass membrane protein</topology>
    </subcellularLocation>
</comment>
<dbReference type="EMBL" id="KN846961">
    <property type="protein sequence ID" value="KIW63514.1"/>
    <property type="molecule type" value="Genomic_DNA"/>
</dbReference>
<keyword evidence="8" id="KW-1185">Reference proteome</keyword>
<proteinExistence type="predicted"/>
<feature type="transmembrane region" description="Helical" evidence="6">
    <location>
        <begin position="144"/>
        <end position="168"/>
    </location>
</feature>
<evidence type="ECO:0000256" key="2">
    <source>
        <dbReference type="ARBA" id="ARBA00022692"/>
    </source>
</evidence>
<sequence>MTIARLTIRPSQRMQVLARRVCCHMKGRLCWETVRTPRLAGIGANEIVLNAMQSACDHQPDASLGQTVAFQRDLFNTTTVGTATTPSMTTSSATSKITSSTSSATTTTGPASTPPPAASSDPISTAPSTQQTSQSSSPGLGPGAAAGIGVGCGLGAIALTAGFGWFILDRRRRKRHALSHEKAFQFKDSESALLSVSHHQPVPLYAQQLASRELYEIESRQSGNWRSELDGRPVH</sequence>